<evidence type="ECO:0000259" key="1">
    <source>
        <dbReference type="Pfam" id="PF25342"/>
    </source>
</evidence>
<evidence type="ECO:0000313" key="3">
    <source>
        <dbReference type="EMBL" id="QJA62910.1"/>
    </source>
</evidence>
<dbReference type="EMBL" id="MT141485">
    <property type="protein sequence ID" value="QJA62910.1"/>
    <property type="molecule type" value="Genomic_DNA"/>
</dbReference>
<gene>
    <name evidence="3" type="ORF">MM415B00684_0019</name>
    <name evidence="2" type="ORF">TM448A00447_0021</name>
    <name evidence="4" type="ORF">TM448B00974_0019</name>
</gene>
<name>A0A6H1ZG62_9ZZZZ</name>
<evidence type="ECO:0000313" key="2">
    <source>
        <dbReference type="EMBL" id="QJA46544.1"/>
    </source>
</evidence>
<evidence type="ECO:0000313" key="4">
    <source>
        <dbReference type="EMBL" id="QJH97329.1"/>
    </source>
</evidence>
<dbReference type="CDD" id="cd22997">
    <property type="entry name" value="GT_LH"/>
    <property type="match status" value="1"/>
</dbReference>
<feature type="domain" description="PLOD1-3-like GT" evidence="1">
    <location>
        <begin position="45"/>
        <end position="139"/>
    </location>
</feature>
<dbReference type="Pfam" id="PF25342">
    <property type="entry name" value="GT_PLOD"/>
    <property type="match status" value="1"/>
</dbReference>
<sequence>MHVCTTFYDPSGQNAATICTSAARHGIAVANFGAKSRFDGFLRTKLIPLRNHLAGVANDIVLFLDGNDTIIEADEKEILAAWGRFGGVVVGSELVNWPYAHLKGKMDALAAKAGSKSPYHYLDTGLIMGRRQEVIGVLDAVIASVPQYAAAMPATKKEILEDDVGLFALNITDGRIGVTIDYGCALIAALRNVNDRKAYSFVGGRLFLRATKTKPCVVHCNGHRKVDRLRLIRLSEKLIGKPGWKMKKA</sequence>
<reference evidence="2" key="1">
    <citation type="submission" date="2020-03" db="EMBL/GenBank/DDBJ databases">
        <title>The deep terrestrial virosphere.</title>
        <authorList>
            <person name="Holmfeldt K."/>
            <person name="Nilsson E."/>
            <person name="Simone D."/>
            <person name="Lopez-Fernandez M."/>
            <person name="Wu X."/>
            <person name="de Brujin I."/>
            <person name="Lundin D."/>
            <person name="Andersson A."/>
            <person name="Bertilsson S."/>
            <person name="Dopson M."/>
        </authorList>
    </citation>
    <scope>NUCLEOTIDE SEQUENCE</scope>
    <source>
        <strain evidence="3">MM415B00684</strain>
        <strain evidence="2">TM448A00447</strain>
        <strain evidence="4">TM448B00974</strain>
    </source>
</reference>
<dbReference type="AlphaFoldDB" id="A0A6H1ZG62"/>
<dbReference type="InterPro" id="IPR057589">
    <property type="entry name" value="GT_PLOD"/>
</dbReference>
<proteinExistence type="predicted"/>
<dbReference type="EMBL" id="MT144682">
    <property type="protein sequence ID" value="QJH97329.1"/>
    <property type="molecule type" value="Genomic_DNA"/>
</dbReference>
<protein>
    <recommendedName>
        <fullName evidence="1">PLOD1-3-like GT domain-containing protein</fullName>
    </recommendedName>
</protein>
<organism evidence="2">
    <name type="scientific">viral metagenome</name>
    <dbReference type="NCBI Taxonomy" id="1070528"/>
    <lineage>
        <taxon>unclassified sequences</taxon>
        <taxon>metagenomes</taxon>
        <taxon>organismal metagenomes</taxon>
    </lineage>
</organism>
<dbReference type="EMBL" id="MT144014">
    <property type="protein sequence ID" value="QJA46544.1"/>
    <property type="molecule type" value="Genomic_DNA"/>
</dbReference>
<accession>A0A6H1ZG62</accession>